<dbReference type="InterPro" id="IPR016187">
    <property type="entry name" value="CTDL_fold"/>
</dbReference>
<dbReference type="RefSeq" id="WP_002772895.1">
    <property type="nucleotide sequence ID" value="NZ_JH597773.1"/>
</dbReference>
<keyword evidence="6" id="KW-1185">Reference proteome</keyword>
<gene>
    <name evidence="5" type="ORF">Lepil_2485</name>
</gene>
<dbReference type="EMBL" id="JH597773">
    <property type="protein sequence ID" value="EHQ07160.1"/>
    <property type="molecule type" value="Genomic_DNA"/>
</dbReference>
<dbReference type="PROSITE" id="PS51257">
    <property type="entry name" value="PROKAR_LIPOPROTEIN"/>
    <property type="match status" value="1"/>
</dbReference>
<dbReference type="HOGENOM" id="CLU_260001_0_0_12"/>
<keyword evidence="1 3" id="KW-0732">Signal</keyword>
<dbReference type="Gene3D" id="3.10.100.10">
    <property type="entry name" value="Mannose-Binding Protein A, subunit A"/>
    <property type="match status" value="1"/>
</dbReference>
<dbReference type="InterPro" id="IPR016186">
    <property type="entry name" value="C-type_lectin-like/link_sf"/>
</dbReference>
<protein>
    <recommendedName>
        <fullName evidence="4">LamG-like jellyroll fold domain-containing protein</fullName>
    </recommendedName>
</protein>
<accession>H2CK57</accession>
<evidence type="ECO:0000313" key="5">
    <source>
        <dbReference type="EMBL" id="EHQ07160.1"/>
    </source>
</evidence>
<dbReference type="Gene3D" id="2.60.120.200">
    <property type="match status" value="2"/>
</dbReference>
<dbReference type="SMART" id="SM00560">
    <property type="entry name" value="LamGL"/>
    <property type="match status" value="1"/>
</dbReference>
<evidence type="ECO:0000259" key="4">
    <source>
        <dbReference type="SMART" id="SM00560"/>
    </source>
</evidence>
<organism evidence="5 6">
    <name type="scientific">Leptonema illini DSM 21528</name>
    <dbReference type="NCBI Taxonomy" id="929563"/>
    <lineage>
        <taxon>Bacteria</taxon>
        <taxon>Pseudomonadati</taxon>
        <taxon>Spirochaetota</taxon>
        <taxon>Spirochaetia</taxon>
        <taxon>Leptospirales</taxon>
        <taxon>Leptospiraceae</taxon>
        <taxon>Leptonema</taxon>
    </lineage>
</organism>
<dbReference type="SUPFAM" id="SSF49899">
    <property type="entry name" value="Concanavalin A-like lectins/glucanases"/>
    <property type="match status" value="2"/>
</dbReference>
<dbReference type="Proteomes" id="UP000005737">
    <property type="component" value="Unassembled WGS sequence"/>
</dbReference>
<feature type="chain" id="PRO_5003560822" description="LamG-like jellyroll fold domain-containing protein" evidence="3">
    <location>
        <begin position="24"/>
        <end position="1347"/>
    </location>
</feature>
<reference evidence="5 6" key="1">
    <citation type="submission" date="2011-10" db="EMBL/GenBank/DDBJ databases">
        <title>The Improved High-Quality Draft genome of Leptonema illini DSM 21528.</title>
        <authorList>
            <consortium name="US DOE Joint Genome Institute (JGI-PGF)"/>
            <person name="Lucas S."/>
            <person name="Copeland A."/>
            <person name="Lapidus A."/>
            <person name="Glavina del Rio T."/>
            <person name="Dalin E."/>
            <person name="Tice H."/>
            <person name="Bruce D."/>
            <person name="Goodwin L."/>
            <person name="Pitluck S."/>
            <person name="Peters L."/>
            <person name="Mikhailova N."/>
            <person name="Held B."/>
            <person name="Kyrpides N."/>
            <person name="Mavromatis K."/>
            <person name="Ivanova N."/>
            <person name="Markowitz V."/>
            <person name="Cheng J.-F."/>
            <person name="Hugenholtz P."/>
            <person name="Woyke T."/>
            <person name="Wu D."/>
            <person name="Gronow S."/>
            <person name="Wellnitz S."/>
            <person name="Brambilla E.-M."/>
            <person name="Klenk H.-P."/>
            <person name="Eisen J.A."/>
        </authorList>
    </citation>
    <scope>NUCLEOTIDE SEQUENCE [LARGE SCALE GENOMIC DNA]</scope>
    <source>
        <strain evidence="5 6">DSM 21528</strain>
    </source>
</reference>
<dbReference type="InterPro" id="IPR006558">
    <property type="entry name" value="LamG-like"/>
</dbReference>
<evidence type="ECO:0000256" key="2">
    <source>
        <dbReference type="ARBA" id="ARBA00023157"/>
    </source>
</evidence>
<feature type="signal peptide" evidence="3">
    <location>
        <begin position="1"/>
        <end position="23"/>
    </location>
</feature>
<dbReference type="SUPFAM" id="SSF56436">
    <property type="entry name" value="C-type lectin-like"/>
    <property type="match status" value="1"/>
</dbReference>
<feature type="domain" description="LamG-like jellyroll fold" evidence="4">
    <location>
        <begin position="1029"/>
        <end position="1162"/>
    </location>
</feature>
<evidence type="ECO:0000256" key="1">
    <source>
        <dbReference type="ARBA" id="ARBA00022729"/>
    </source>
</evidence>
<keyword evidence="2" id="KW-1015">Disulfide bond</keyword>
<dbReference type="STRING" id="183.GCA_002009735_03421"/>
<evidence type="ECO:0000256" key="3">
    <source>
        <dbReference type="SAM" id="SignalP"/>
    </source>
</evidence>
<dbReference type="PANTHER" id="PTHR42535:SF2">
    <property type="entry name" value="CHROMOSOME UNDETERMINED SCAFFOLD_146, WHOLE GENOME SHOTGUN SEQUENCE"/>
    <property type="match status" value="1"/>
</dbReference>
<evidence type="ECO:0000313" key="6">
    <source>
        <dbReference type="Proteomes" id="UP000005737"/>
    </source>
</evidence>
<proteinExistence type="predicted"/>
<dbReference type="Pfam" id="PF07588">
    <property type="entry name" value="DUF1554"/>
    <property type="match status" value="1"/>
</dbReference>
<dbReference type="InterPro" id="IPR013320">
    <property type="entry name" value="ConA-like_dom_sf"/>
</dbReference>
<dbReference type="InterPro" id="IPR011448">
    <property type="entry name" value="DUF1554"/>
</dbReference>
<name>H2CK57_9LEPT</name>
<dbReference type="Pfam" id="PF13385">
    <property type="entry name" value="Laminin_G_3"/>
    <property type="match status" value="2"/>
</dbReference>
<sequence length="1347" mass="139102">MRSKRSIQNAVLQSLLALPLLFAASCSKNLIDQLPEFFLFDAINPPLYSVSGVVNGLTLNGLVLANNSDTVTLNAPASDFMFPVRLRTDSSYNVVITTHPRDGSGSQLCEVVGGSGMIGNGDVSGINVNCADAATVKVTVPAAGLLGTGLVLLNNGGDPLTINGPISGSTDFAFRTPLVATSPGYSVTVSSHPINPYQTCNVTGGTGTYGGSYPGVVPGISASCVTNRYNIRANVTGLASGTLVLTSAYPTYPAEAGPPAYPATMAGTETLNITTTGVSAPFATKIRSGDTFTVGIQTQPTGHSCTIGMPTGTVTSADISVPVNCAPNSYFIKGNVIGLAGSNLRIAVTGGASQTINVSGATFSSTGIPYGTSYNLRILNPTNPWQTCAFTDAGTTGGAIGSSGATDAMGLVWNNQITGGSMNLAGDITGVEITCTTNSFTVSGTITGYTAGSYSQDMVVQLNGDPASNQTIAAPSSGSTTTFSFPALYAVNSGSTYNVAVVTNPIQAAGNTLFCAVSGNGTMQGANVTGVSISCSPAAAINVTVTGFGVSPASNFTLDPDGAGAYPATTVNGNGVYSFFVGNGQSYNFNTPTPPNQSCSWVTASSGTMGATSVALALDCTPMITSTSVNADAGTLEFDKGTGPFTITFNKNINLPVSSNSSTSCASQAIQISMVNAGGASVIPVNNNFTSCLPVSLSVSNNVLTVTPNAAYMWYEATYKIRIRNSAVTDTGGKEMAYTAASSCDPVQCYESATGFNTGGLVRKYDVIGGAYNADTSRSGINLVGGTSTTTGVDGDGSGAMSFGVNGTLNSPSTGLPLGASERTMCGWIQPYTLAAPQIVLSYGSFADGFGINILDTGVNAGVPSNPYVASGQRLPLYTWSHLCLRANSTTITLFLNGKSIGTVAAGALNTANGNLYAGTNTSWALGPAQGVAMDGVRIYNASLPDRQIRYLATQVPTGLIARYALDSADGTDDEWWDSSGWDQPLTASGGGAVPATDRFGIAASAYGFMRASSQFLSAPNSAVHNPGGTMTVMAWVKPTTLPGFGDFFTIVSTQTADDKGFSLELYNIAGNMVLYLWGNGSTDAISVPFSMPVNVYTHVAATISGGTTRFYVDGNEISSTGTLTTITPGTGLLYIGRRVDGYYMNGGIDEVRLYNRALSLAEIQAMVQQPNKKIFVTVDAYTGNLGGIAGADAICNADTTRPDYSKLYKALLADNSNRFPCLFGTVCANPTRLSSRDWSLQPFVTYVRPDNQPIMKTNAAGIYPFGVLSNPIGAGTQTTWTGLFIGSGYWEQLDSLDERCQNWTDGSAVQSSAWGATNATDATSMSQNYSNNSSCDQPKHLYCVEQ</sequence>
<dbReference type="PANTHER" id="PTHR42535">
    <property type="entry name" value="OOKINETE PROTEIN, PUTATIVE-RELATED"/>
    <property type="match status" value="1"/>
</dbReference>